<evidence type="ECO:0000313" key="3">
    <source>
        <dbReference type="EMBL" id="KAF4957166.1"/>
    </source>
</evidence>
<sequence>MSSHDFLVSKCGSLVVTVEQLLLTLTALRTTVSIGTPQKNRPTRFTRAAEQSDNSATDLLWRILPELDCLVDRSWALQSQVEDINGIISRCNDSNLAEWEDGNNTTHIVNQSVESSTIMGSDQQADSAMMISDSVTALSVPLHSVDAEGDDIADYHVTQVPTTPSPAKRNSMRSPNTRPESGTSTRSSGAWYISPASSNATHSTWPESPTCAFGQDASILDAGYTEFEEQVSPSSAENLDVTPSRYEKAIADHQQPQSLTADNQSKSLDSYQPVLVDNGDDANTSRSEEHGVAVQIHSNEGEGEKDAPGLDTRPESPSSTGTTTTRFMSPSISYSSVLQVTAILSSTDMERLVPKLAEIEREVAGQHISVPVPDVNLADIQDRVDMDDENWQYTSIRYDAGPKGQGYASICISDSKPSIDWSAFTTEVRRPTAEEARDIFENTIQNPPDGEIPYCVGHANILSDKPLDPGSIIMGNPAFKDLRTQYHHIGGHLSANRIRCEEMTSVEQTSTGLTYRGLRSYNEVYFGTGYKLWLAIAKHHIAKFDTFVKANWSCNKCNQAVSHQNLLLAPSRLKKEGIDYIIAVVGRGEAFWTLPGQQHTTINFGYSAARSINYSHPADKLDFKSVIQCFDCGMFEVGKEYGAITALALALGSRRRPLLSTSPNRKRKAHQELSKTPWKMRERKNTITGRELAKIEGQLTATTYRSPRIDRQNPSPAELDVYKRAAAVRSRLAIQQFFGLVREWRQKGSSTVTVDPTGHSLDQAVAVVKHCTGKARLQMLRLRLAQRRFAQETDKLKGPIQMNHQPAFLHDLASRHGMTKTELQGHLYDGRQWDRVCGPYDGLLPFILLDIYNDFGITKREWIMLGRREHIGETDAFHSLLNDEYIRNLSAAGKVFEEMISGAPMVFLWEEGGLDPAADNADVLLKQYLVK</sequence>
<feature type="region of interest" description="Disordered" evidence="1">
    <location>
        <begin position="252"/>
        <end position="328"/>
    </location>
</feature>
<feature type="region of interest" description="Disordered" evidence="1">
    <location>
        <begin position="154"/>
        <end position="209"/>
    </location>
</feature>
<protein>
    <recommendedName>
        <fullName evidence="2">JmjC domain-containing protein</fullName>
    </recommendedName>
</protein>
<feature type="compositionally biased region" description="Polar residues" evidence="1">
    <location>
        <begin position="254"/>
        <end position="270"/>
    </location>
</feature>
<reference evidence="3" key="2">
    <citation type="submission" date="2020-05" db="EMBL/GenBank/DDBJ databases">
        <authorList>
            <person name="Kim H.-S."/>
            <person name="Proctor R.H."/>
            <person name="Brown D.W."/>
        </authorList>
    </citation>
    <scope>NUCLEOTIDE SEQUENCE</scope>
    <source>
        <strain evidence="3">NRRL 20472</strain>
    </source>
</reference>
<gene>
    <name evidence="3" type="ORF">FSARC_11375</name>
</gene>
<accession>A0A8H4X175</accession>
<dbReference type="Gene3D" id="2.60.120.650">
    <property type="entry name" value="Cupin"/>
    <property type="match status" value="1"/>
</dbReference>
<organism evidence="3 4">
    <name type="scientific">Fusarium sarcochroum</name>
    <dbReference type="NCBI Taxonomy" id="1208366"/>
    <lineage>
        <taxon>Eukaryota</taxon>
        <taxon>Fungi</taxon>
        <taxon>Dikarya</taxon>
        <taxon>Ascomycota</taxon>
        <taxon>Pezizomycotina</taxon>
        <taxon>Sordariomycetes</taxon>
        <taxon>Hypocreomycetidae</taxon>
        <taxon>Hypocreales</taxon>
        <taxon>Nectriaceae</taxon>
        <taxon>Fusarium</taxon>
        <taxon>Fusarium lateritium species complex</taxon>
    </lineage>
</organism>
<dbReference type="Pfam" id="PF02373">
    <property type="entry name" value="JmjC"/>
    <property type="match status" value="1"/>
</dbReference>
<name>A0A8H4X175_9HYPO</name>
<feature type="compositionally biased region" description="Polar residues" evidence="1">
    <location>
        <begin position="172"/>
        <end position="188"/>
    </location>
</feature>
<feature type="compositionally biased region" description="Low complexity" evidence="1">
    <location>
        <begin position="315"/>
        <end position="328"/>
    </location>
</feature>
<dbReference type="AlphaFoldDB" id="A0A8H4X175"/>
<dbReference type="OrthoDB" id="1678912at2759"/>
<feature type="compositionally biased region" description="Basic and acidic residues" evidence="1">
    <location>
        <begin position="299"/>
        <end position="314"/>
    </location>
</feature>
<dbReference type="EMBL" id="JABEXW010000734">
    <property type="protein sequence ID" value="KAF4957166.1"/>
    <property type="molecule type" value="Genomic_DNA"/>
</dbReference>
<keyword evidence="4" id="KW-1185">Reference proteome</keyword>
<dbReference type="InterPro" id="IPR003347">
    <property type="entry name" value="JmjC_dom"/>
</dbReference>
<evidence type="ECO:0000259" key="2">
    <source>
        <dbReference type="Pfam" id="PF02373"/>
    </source>
</evidence>
<dbReference type="Proteomes" id="UP000622797">
    <property type="component" value="Unassembled WGS sequence"/>
</dbReference>
<feature type="domain" description="JmjC" evidence="2">
    <location>
        <begin position="528"/>
        <end position="613"/>
    </location>
</feature>
<evidence type="ECO:0000256" key="1">
    <source>
        <dbReference type="SAM" id="MobiDB-lite"/>
    </source>
</evidence>
<proteinExistence type="predicted"/>
<evidence type="ECO:0000313" key="4">
    <source>
        <dbReference type="Proteomes" id="UP000622797"/>
    </source>
</evidence>
<comment type="caution">
    <text evidence="3">The sequence shown here is derived from an EMBL/GenBank/DDBJ whole genome shotgun (WGS) entry which is preliminary data.</text>
</comment>
<reference evidence="3" key="1">
    <citation type="journal article" date="2020" name="BMC Genomics">
        <title>Correction to: Identification and distribution of gene clusters required for synthesis of sphingolipid metabolism inhibitors in diverse species of the filamentous fungus Fusarium.</title>
        <authorList>
            <person name="Kim H.S."/>
            <person name="Lohmar J.M."/>
            <person name="Busman M."/>
            <person name="Brown D.W."/>
            <person name="Naumann T.A."/>
            <person name="Divon H.H."/>
            <person name="Lysoe E."/>
            <person name="Uhlig S."/>
            <person name="Proctor R.H."/>
        </authorList>
    </citation>
    <scope>NUCLEOTIDE SEQUENCE</scope>
    <source>
        <strain evidence="3">NRRL 20472</strain>
    </source>
</reference>
<feature type="compositionally biased region" description="Polar residues" evidence="1">
    <location>
        <begin position="195"/>
        <end position="207"/>
    </location>
</feature>